<gene>
    <name evidence="2" type="ORF">EZV62_013975</name>
</gene>
<dbReference type="AlphaFoldDB" id="A0A5C7HT89"/>
<protein>
    <submittedName>
        <fullName evidence="2">Uncharacterized protein</fullName>
    </submittedName>
</protein>
<evidence type="ECO:0000313" key="3">
    <source>
        <dbReference type="Proteomes" id="UP000323000"/>
    </source>
</evidence>
<dbReference type="InterPro" id="IPR023213">
    <property type="entry name" value="CAT-like_dom_sf"/>
</dbReference>
<reference evidence="3" key="1">
    <citation type="journal article" date="2019" name="Gigascience">
        <title>De novo genome assembly of the endangered Acer yangbiense, a plant species with extremely small populations endemic to Yunnan Province, China.</title>
        <authorList>
            <person name="Yang J."/>
            <person name="Wariss H.M."/>
            <person name="Tao L."/>
            <person name="Zhang R."/>
            <person name="Yun Q."/>
            <person name="Hollingsworth P."/>
            <person name="Dao Z."/>
            <person name="Luo G."/>
            <person name="Guo H."/>
            <person name="Ma Y."/>
            <person name="Sun W."/>
        </authorList>
    </citation>
    <scope>NUCLEOTIDE SEQUENCE [LARGE SCALE GENOMIC DNA]</scope>
    <source>
        <strain evidence="3">cv. Malutang</strain>
    </source>
</reference>
<evidence type="ECO:0000256" key="1">
    <source>
        <dbReference type="ARBA" id="ARBA00022679"/>
    </source>
</evidence>
<accession>A0A5C7HT89</accession>
<dbReference type="PANTHER" id="PTHR31896">
    <property type="entry name" value="FAMILY REGULATORY PROTEIN, PUTATIVE (AFU_ORTHOLOGUE AFUA_3G14730)-RELATED"/>
    <property type="match status" value="1"/>
</dbReference>
<dbReference type="GO" id="GO:0016740">
    <property type="term" value="F:transferase activity"/>
    <property type="evidence" value="ECO:0007669"/>
    <property type="project" value="UniProtKB-KW"/>
</dbReference>
<dbReference type="PANTHER" id="PTHR31896:SF43">
    <property type="entry name" value="PROTEIN ENHANCED PSEUDOMONAS SUSCEPTIBILITY 1"/>
    <property type="match status" value="1"/>
</dbReference>
<comment type="caution">
    <text evidence="2">The sequence shown here is derived from an EMBL/GenBank/DDBJ whole genome shotgun (WGS) entry which is preliminary data.</text>
</comment>
<name>A0A5C7HT89_9ROSI</name>
<evidence type="ECO:0000313" key="2">
    <source>
        <dbReference type="EMBL" id="TXG59402.1"/>
    </source>
</evidence>
<keyword evidence="1" id="KW-0808">Transferase</keyword>
<dbReference type="Proteomes" id="UP000323000">
    <property type="component" value="Chromosome 6"/>
</dbReference>
<dbReference type="Gene3D" id="3.30.559.10">
    <property type="entry name" value="Chloramphenicol acetyltransferase-like domain"/>
    <property type="match status" value="1"/>
</dbReference>
<keyword evidence="3" id="KW-1185">Reference proteome</keyword>
<dbReference type="InterPro" id="IPR051283">
    <property type="entry name" value="Sec_Metabolite_Acyltrans"/>
</dbReference>
<proteinExistence type="predicted"/>
<organism evidence="2 3">
    <name type="scientific">Acer yangbiense</name>
    <dbReference type="NCBI Taxonomy" id="1000413"/>
    <lineage>
        <taxon>Eukaryota</taxon>
        <taxon>Viridiplantae</taxon>
        <taxon>Streptophyta</taxon>
        <taxon>Embryophyta</taxon>
        <taxon>Tracheophyta</taxon>
        <taxon>Spermatophyta</taxon>
        <taxon>Magnoliopsida</taxon>
        <taxon>eudicotyledons</taxon>
        <taxon>Gunneridae</taxon>
        <taxon>Pentapetalae</taxon>
        <taxon>rosids</taxon>
        <taxon>malvids</taxon>
        <taxon>Sapindales</taxon>
        <taxon>Sapindaceae</taxon>
        <taxon>Hippocastanoideae</taxon>
        <taxon>Acereae</taxon>
        <taxon>Acer</taxon>
    </lineage>
</organism>
<dbReference type="EMBL" id="VAHF01000006">
    <property type="protein sequence ID" value="TXG59402.1"/>
    <property type="molecule type" value="Genomic_DNA"/>
</dbReference>
<dbReference type="OrthoDB" id="1862401at2759"/>
<sequence>MQRSSGISSIPGLKFPEVVNVYPSQLPFLNVWFLNDKDSPIHIPHFSNELLNNSYVPPPLEQRVFHFSKETIAKLKAKANAEIGTNKISSFQAFLSHFGRSLARNKSRGWNFR</sequence>